<organism evidence="2 3">
    <name type="scientific">Brevibacillus formosus</name>
    <dbReference type="NCBI Taxonomy" id="54913"/>
    <lineage>
        <taxon>Bacteria</taxon>
        <taxon>Bacillati</taxon>
        <taxon>Bacillota</taxon>
        <taxon>Bacilli</taxon>
        <taxon>Bacillales</taxon>
        <taxon>Paenibacillaceae</taxon>
        <taxon>Brevibacillus</taxon>
    </lineage>
</organism>
<keyword evidence="1" id="KW-1133">Transmembrane helix</keyword>
<keyword evidence="1" id="KW-0812">Transmembrane</keyword>
<evidence type="ECO:0000313" key="2">
    <source>
        <dbReference type="EMBL" id="GED58153.1"/>
    </source>
</evidence>
<dbReference type="EMBL" id="BJOL01000013">
    <property type="protein sequence ID" value="GED58153.1"/>
    <property type="molecule type" value="Genomic_DNA"/>
</dbReference>
<gene>
    <name evidence="2" type="ORF">BFO01nite_22850</name>
</gene>
<dbReference type="Proteomes" id="UP000319498">
    <property type="component" value="Unassembled WGS sequence"/>
</dbReference>
<evidence type="ECO:0000313" key="3">
    <source>
        <dbReference type="Proteomes" id="UP000319498"/>
    </source>
</evidence>
<keyword evidence="1" id="KW-0472">Membrane</keyword>
<accession>A0ABQ0T488</accession>
<name>A0ABQ0T488_9BACL</name>
<comment type="caution">
    <text evidence="2">The sequence shown here is derived from an EMBL/GenBank/DDBJ whole genome shotgun (WGS) entry which is preliminary data.</text>
</comment>
<keyword evidence="3" id="KW-1185">Reference proteome</keyword>
<sequence>MQQTNSIYFVKKVLAFLADDKRPHFRYSEKTAYFLGGVVINLTMSASLAAVDTS</sequence>
<reference evidence="2 3" key="1">
    <citation type="submission" date="2019-06" db="EMBL/GenBank/DDBJ databases">
        <title>Whole genome shotgun sequence of Brevibacillus formosus NBRC 15716.</title>
        <authorList>
            <person name="Hosoyama A."/>
            <person name="Uohara A."/>
            <person name="Ohji S."/>
            <person name="Ichikawa N."/>
        </authorList>
    </citation>
    <scope>NUCLEOTIDE SEQUENCE [LARGE SCALE GENOMIC DNA]</scope>
    <source>
        <strain evidence="2 3">NBRC 15716</strain>
    </source>
</reference>
<proteinExistence type="predicted"/>
<feature type="transmembrane region" description="Helical" evidence="1">
    <location>
        <begin position="31"/>
        <end position="51"/>
    </location>
</feature>
<evidence type="ECO:0000256" key="1">
    <source>
        <dbReference type="SAM" id="Phobius"/>
    </source>
</evidence>
<protein>
    <submittedName>
        <fullName evidence="2">Uncharacterized protein</fullName>
    </submittedName>
</protein>